<evidence type="ECO:0000313" key="3">
    <source>
        <dbReference type="EMBL" id="KUK94472.1"/>
    </source>
</evidence>
<accession>A0A101IFT1</accession>
<dbReference type="AlphaFoldDB" id="A0A101IFT1"/>
<dbReference type="InterPro" id="IPR007160">
    <property type="entry name" value="DUF362"/>
</dbReference>
<dbReference type="EMBL" id="LGHB01000050">
    <property type="protein sequence ID" value="KUK94472.1"/>
    <property type="molecule type" value="Genomic_DNA"/>
</dbReference>
<dbReference type="PATRIC" id="fig|301375.7.peg.867"/>
<reference evidence="4 5" key="2">
    <citation type="journal article" date="2015" name="MBio">
        <title>Genome-Resolved Metagenomic Analysis Reveals Roles for Candidate Phyla and Other Microbial Community Members in Biogeochemical Transformations in Oil Reservoirs.</title>
        <authorList>
            <person name="Hu P."/>
            <person name="Tom L."/>
            <person name="Singh A."/>
            <person name="Thomas B.C."/>
            <person name="Baker B.J."/>
            <person name="Piceno Y.M."/>
            <person name="Andersen G.L."/>
            <person name="Banfield J.F."/>
        </authorList>
    </citation>
    <scope>NUCLEOTIDE SEQUENCE [LARGE SCALE GENOMIC DNA]</scope>
    <source>
        <strain evidence="2">57_489</strain>
    </source>
</reference>
<dbReference type="Proteomes" id="UP000053961">
    <property type="component" value="Unassembled WGS sequence"/>
</dbReference>
<comment type="caution">
    <text evidence="3">The sequence shown here is derived from an EMBL/GenBank/DDBJ whole genome shotgun (WGS) entry which is preliminary data.</text>
</comment>
<protein>
    <recommendedName>
        <fullName evidence="1">DUF362 domain-containing protein</fullName>
    </recommendedName>
</protein>
<sequence>MTGALKLHWGSMLGLLEKQEHAGYGFGTGDVRLFLDYLCAMNRARAFDIVIMDALTANRSGPQNKVADFDAKTDFILVNAILCSRDSVAIDTVETLLGGYQLDSIPLLESAFRDGIGINKPAYIDLKGFDKFTKHKQWLRESYPGCDAGSYPLENG</sequence>
<name>A0A101IFT1_9EURY</name>
<evidence type="ECO:0000259" key="1">
    <source>
        <dbReference type="Pfam" id="PF04015"/>
    </source>
</evidence>
<dbReference type="Proteomes" id="UP000057043">
    <property type="component" value="Unassembled WGS sequence"/>
</dbReference>
<proteinExistence type="predicted"/>
<dbReference type="Pfam" id="PF04015">
    <property type="entry name" value="DUF362"/>
    <property type="match status" value="1"/>
</dbReference>
<feature type="domain" description="DUF362" evidence="1">
    <location>
        <begin position="1"/>
        <end position="93"/>
    </location>
</feature>
<gene>
    <name evidence="2" type="ORF">XD72_1108</name>
    <name evidence="3" type="ORF">XE07_2143</name>
</gene>
<organism evidence="3 4">
    <name type="scientific">Methanothrix harundinacea</name>
    <dbReference type="NCBI Taxonomy" id="301375"/>
    <lineage>
        <taxon>Archaea</taxon>
        <taxon>Methanobacteriati</taxon>
        <taxon>Methanobacteriota</taxon>
        <taxon>Stenosarchaea group</taxon>
        <taxon>Methanomicrobia</taxon>
        <taxon>Methanotrichales</taxon>
        <taxon>Methanotrichaceae</taxon>
        <taxon>Methanothrix</taxon>
    </lineage>
</organism>
<reference evidence="3" key="1">
    <citation type="journal article" date="2015" name="MBio">
        <title>Genome-resolved metagenomic analysis reveals roles for candidate phyla and other microbial community members in biogeochemical transformations in oil reservoirs.</title>
        <authorList>
            <person name="Hu P."/>
            <person name="Tom L."/>
            <person name="Singh A."/>
            <person name="Thomas B.C."/>
            <person name="Baker B.J."/>
            <person name="Piceno Y.M."/>
            <person name="Andersen G.L."/>
            <person name="Banfield J.F."/>
        </authorList>
    </citation>
    <scope>NUCLEOTIDE SEQUENCE [LARGE SCALE GENOMIC DNA]</scope>
    <source>
        <strain evidence="3">56_747</strain>
    </source>
</reference>
<evidence type="ECO:0000313" key="2">
    <source>
        <dbReference type="EMBL" id="KUK44500.1"/>
    </source>
</evidence>
<evidence type="ECO:0000313" key="5">
    <source>
        <dbReference type="Proteomes" id="UP000057043"/>
    </source>
</evidence>
<evidence type="ECO:0000313" key="4">
    <source>
        <dbReference type="Proteomes" id="UP000053961"/>
    </source>
</evidence>
<dbReference type="EMBL" id="LGFT01000023">
    <property type="protein sequence ID" value="KUK44500.1"/>
    <property type="molecule type" value="Genomic_DNA"/>
</dbReference>